<dbReference type="WBParaSite" id="BXY_0462100.1">
    <property type="protein sequence ID" value="BXY_0462100.1"/>
    <property type="gene ID" value="BXY_0462100"/>
</dbReference>
<accession>A0A1I7RV60</accession>
<protein>
    <submittedName>
        <fullName evidence="3">MATH domain-containing protein</fullName>
    </submittedName>
</protein>
<dbReference type="Pfam" id="PF21355">
    <property type="entry name" value="TRAF-mep_MATH"/>
    <property type="match status" value="1"/>
</dbReference>
<organism evidence="2 3">
    <name type="scientific">Bursaphelenchus xylophilus</name>
    <name type="common">Pinewood nematode worm</name>
    <name type="synonym">Aphelenchoides xylophilus</name>
    <dbReference type="NCBI Taxonomy" id="6326"/>
    <lineage>
        <taxon>Eukaryota</taxon>
        <taxon>Metazoa</taxon>
        <taxon>Ecdysozoa</taxon>
        <taxon>Nematoda</taxon>
        <taxon>Chromadorea</taxon>
        <taxon>Rhabditida</taxon>
        <taxon>Tylenchina</taxon>
        <taxon>Tylenchomorpha</taxon>
        <taxon>Aphelenchoidea</taxon>
        <taxon>Aphelenchoididae</taxon>
        <taxon>Bursaphelenchus</taxon>
    </lineage>
</organism>
<dbReference type="SUPFAM" id="SSF49599">
    <property type="entry name" value="TRAF domain-like"/>
    <property type="match status" value="1"/>
</dbReference>
<dbReference type="InterPro" id="IPR008974">
    <property type="entry name" value="TRAF-like"/>
</dbReference>
<evidence type="ECO:0000313" key="2">
    <source>
        <dbReference type="Proteomes" id="UP000095284"/>
    </source>
</evidence>
<evidence type="ECO:0000259" key="1">
    <source>
        <dbReference type="Pfam" id="PF21355"/>
    </source>
</evidence>
<dbReference type="eggNOG" id="KOG0297">
    <property type="taxonomic scope" value="Eukaryota"/>
</dbReference>
<name>A0A1I7RV60_BURXY</name>
<dbReference type="AlphaFoldDB" id="A0A1I7RV60"/>
<dbReference type="InterPro" id="IPR049342">
    <property type="entry name" value="TRAF1-6_MATH_dom"/>
</dbReference>
<reference evidence="3" key="1">
    <citation type="submission" date="2016-11" db="UniProtKB">
        <authorList>
            <consortium name="WormBaseParasite"/>
        </authorList>
    </citation>
    <scope>IDENTIFICATION</scope>
</reference>
<evidence type="ECO:0000313" key="3">
    <source>
        <dbReference type="WBParaSite" id="BXY_0462100.1"/>
    </source>
</evidence>
<feature type="domain" description="TRAF1-6 MATH" evidence="1">
    <location>
        <begin position="29"/>
        <end position="124"/>
    </location>
</feature>
<dbReference type="Gene3D" id="2.60.210.10">
    <property type="entry name" value="Apoptosis, Tumor Necrosis Factor Receptor Associated Protein 2, Chain A"/>
    <property type="match status" value="1"/>
</dbReference>
<proteinExistence type="predicted"/>
<sequence length="131" mass="15204">MLCQRILRPLKITITPIRDQQRLAERPFGRFVSFYVQLIPGPYDPILKWPFQDTITLILYDQNKNATSRMDYRFELNPSHEVVDDSFVGRPKADKPNGWLGTDSFVEIENILTDGDYLVNETVYFGVCIST</sequence>
<dbReference type="Proteomes" id="UP000095284">
    <property type="component" value="Unplaced"/>
</dbReference>